<keyword evidence="3" id="KW-0804">Transcription</keyword>
<dbReference type="GeneTree" id="ENSGT00940000163063"/>
<keyword evidence="2" id="KW-0805">Transcription regulation</keyword>
<dbReference type="GO" id="GO:0043565">
    <property type="term" value="F:sequence-specific DNA binding"/>
    <property type="evidence" value="ECO:0007669"/>
    <property type="project" value="InterPro"/>
</dbReference>
<evidence type="ECO:0000256" key="2">
    <source>
        <dbReference type="ARBA" id="ARBA00023015"/>
    </source>
</evidence>
<comment type="similarity">
    <text evidence="1">Belongs to the DMRT family.</text>
</comment>
<dbReference type="InterPro" id="IPR031577">
    <property type="entry name" value="DMRT-C1/C2_C"/>
</dbReference>
<feature type="domain" description="Doublesex- and mab-3-related transcription factor C1/C2 C-terminal" evidence="5">
    <location>
        <begin position="206"/>
        <end position="323"/>
    </location>
</feature>
<dbReference type="Gene3D" id="4.10.1040.10">
    <property type="entry name" value="DM DNA-binding domain"/>
    <property type="match status" value="1"/>
</dbReference>
<keyword evidence="7" id="KW-1185">Reference proteome</keyword>
<gene>
    <name evidence="6" type="primary">DMRTC1B</name>
</gene>
<evidence type="ECO:0000313" key="6">
    <source>
        <dbReference type="Ensembl" id="ENSCJAP00000090640.1"/>
    </source>
</evidence>
<proteinExistence type="inferred from homology"/>
<reference evidence="6 7" key="1">
    <citation type="submission" date="2009-03" db="EMBL/GenBank/DDBJ databases">
        <authorList>
            <person name="Warren W."/>
            <person name="Ye L."/>
            <person name="Minx P."/>
            <person name="Worley K."/>
            <person name="Gibbs R."/>
            <person name="Wilson R.K."/>
        </authorList>
    </citation>
    <scope>NUCLEOTIDE SEQUENCE [LARGE SCALE GENOMIC DNA]</scope>
</reference>
<evidence type="ECO:0000256" key="1">
    <source>
        <dbReference type="ARBA" id="ARBA00006834"/>
    </source>
</evidence>
<evidence type="ECO:0000259" key="5">
    <source>
        <dbReference type="Pfam" id="PF15791"/>
    </source>
</evidence>
<dbReference type="GO" id="GO:0006355">
    <property type="term" value="P:regulation of DNA-templated transcription"/>
    <property type="evidence" value="ECO:0007669"/>
    <property type="project" value="InterPro"/>
</dbReference>
<dbReference type="InterPro" id="IPR026607">
    <property type="entry name" value="DMRT"/>
</dbReference>
<dbReference type="PANTHER" id="PTHR12322:SF117">
    <property type="entry name" value="DOUBLESEX- AND MAB-3-RELATED TRANSCRIPTION FACTOR C1"/>
    <property type="match status" value="1"/>
</dbReference>
<accession>A0A8I3WKU9</accession>
<dbReference type="PANTHER" id="PTHR12322">
    <property type="entry name" value="DOUBLESEX AND MAB-3 RELATED TRANSCRIPTION FACTOR DMRT"/>
    <property type="match status" value="1"/>
</dbReference>
<feature type="region of interest" description="Disordered" evidence="4">
    <location>
        <begin position="274"/>
        <end position="307"/>
    </location>
</feature>
<sequence length="324" mass="34971">MDPREIPAASCCPSDSECTTGCETGAPWGTELGPRRVTDCCDLYHNHSITAQISGHKHSCIFQACECHSCALFSQVWCLRWGGVRHPPNGTNLCPEILYFREHLRVLPAVSALKREQQAQPKRHLAQGLRRSMAAPPKAPIRVRNFTIRAGVLTGKENNMLQSESHIFTAPEEGSSQGALLLGHAPETLSLPRTPVTLEQQLVSPSGDPHRAPALPSICSTLILQPCATLDPLLLQPQVSKVSDQALVSAYSEWQRKLEAAEALLTLRNSAQAPPDSISLHQPCNPPAPAGDKGFQPPSPSLRPRTASSISLPIGHLGCISLLS</sequence>
<dbReference type="GO" id="GO:0005634">
    <property type="term" value="C:nucleus"/>
    <property type="evidence" value="ECO:0007669"/>
    <property type="project" value="InterPro"/>
</dbReference>
<dbReference type="Pfam" id="PF15791">
    <property type="entry name" value="DMRT-like"/>
    <property type="match status" value="1"/>
</dbReference>
<dbReference type="Ensembl" id="ENSCJAT00000135052.1">
    <property type="protein sequence ID" value="ENSCJAP00000090640.1"/>
    <property type="gene ID" value="ENSCJAG00000000229.5"/>
</dbReference>
<reference evidence="6" key="3">
    <citation type="submission" date="2025-09" db="UniProtKB">
        <authorList>
            <consortium name="Ensembl"/>
        </authorList>
    </citation>
    <scope>IDENTIFICATION</scope>
</reference>
<organism evidence="6 7">
    <name type="scientific">Callithrix jacchus</name>
    <name type="common">White-tufted-ear marmoset</name>
    <name type="synonym">Simia Jacchus</name>
    <dbReference type="NCBI Taxonomy" id="9483"/>
    <lineage>
        <taxon>Eukaryota</taxon>
        <taxon>Metazoa</taxon>
        <taxon>Chordata</taxon>
        <taxon>Craniata</taxon>
        <taxon>Vertebrata</taxon>
        <taxon>Euteleostomi</taxon>
        <taxon>Mammalia</taxon>
        <taxon>Eutheria</taxon>
        <taxon>Euarchontoglires</taxon>
        <taxon>Primates</taxon>
        <taxon>Haplorrhini</taxon>
        <taxon>Platyrrhini</taxon>
        <taxon>Cebidae</taxon>
        <taxon>Callitrichinae</taxon>
        <taxon>Callithrix</taxon>
        <taxon>Callithrix</taxon>
    </lineage>
</organism>
<protein>
    <submittedName>
        <fullName evidence="6">DMRT like family C1B</fullName>
    </submittedName>
</protein>
<evidence type="ECO:0000256" key="3">
    <source>
        <dbReference type="ARBA" id="ARBA00023163"/>
    </source>
</evidence>
<dbReference type="AlphaFoldDB" id="A0A8I3WKU9"/>
<name>A0A8I3WKU9_CALJA</name>
<reference evidence="6" key="2">
    <citation type="submission" date="2025-08" db="UniProtKB">
        <authorList>
            <consortium name="Ensembl"/>
        </authorList>
    </citation>
    <scope>IDENTIFICATION</scope>
</reference>
<dbReference type="Proteomes" id="UP000008225">
    <property type="component" value="Chromosome X"/>
</dbReference>
<dbReference type="InterPro" id="IPR036407">
    <property type="entry name" value="DM_DNA-bd_sf"/>
</dbReference>
<evidence type="ECO:0000256" key="4">
    <source>
        <dbReference type="SAM" id="MobiDB-lite"/>
    </source>
</evidence>
<evidence type="ECO:0000313" key="7">
    <source>
        <dbReference type="Proteomes" id="UP000008225"/>
    </source>
</evidence>
<dbReference type="SUPFAM" id="SSF82927">
    <property type="entry name" value="Cysteine-rich DNA binding domain, (DM domain)"/>
    <property type="match status" value="1"/>
</dbReference>